<reference evidence="2" key="1">
    <citation type="submission" date="2020-08" db="EMBL/GenBank/DDBJ databases">
        <title>Multicomponent nature underlies the extraordinary mechanical properties of spider dragline silk.</title>
        <authorList>
            <person name="Kono N."/>
            <person name="Nakamura H."/>
            <person name="Mori M."/>
            <person name="Yoshida Y."/>
            <person name="Ohtoshi R."/>
            <person name="Malay A.D."/>
            <person name="Moran D.A.P."/>
            <person name="Tomita M."/>
            <person name="Numata K."/>
            <person name="Arakawa K."/>
        </authorList>
    </citation>
    <scope>NUCLEOTIDE SEQUENCE</scope>
</reference>
<keyword evidence="1" id="KW-0472">Membrane</keyword>
<name>A0A8X7C4Z3_9ARAC</name>
<dbReference type="Proteomes" id="UP000886998">
    <property type="component" value="Unassembled WGS sequence"/>
</dbReference>
<proteinExistence type="predicted"/>
<comment type="caution">
    <text evidence="2">The sequence shown here is derived from an EMBL/GenBank/DDBJ whole genome shotgun (WGS) entry which is preliminary data.</text>
</comment>
<evidence type="ECO:0000313" key="2">
    <source>
        <dbReference type="EMBL" id="GFY54198.1"/>
    </source>
</evidence>
<protein>
    <submittedName>
        <fullName evidence="2">Uncharacterized protein</fullName>
    </submittedName>
</protein>
<accession>A0A8X7C4Z3</accession>
<sequence>MIQCHVLYVPLCDQVQFTRPKPDNYLEIILVSIFAVWVFTMHPTATIELTSVQMASNTGGNFYKLIDSFPCNLASVCAAKYSFTEYE</sequence>
<keyword evidence="1" id="KW-1133">Transmembrane helix</keyword>
<evidence type="ECO:0000256" key="1">
    <source>
        <dbReference type="SAM" id="Phobius"/>
    </source>
</evidence>
<organism evidence="2 3">
    <name type="scientific">Trichonephila inaurata madagascariensis</name>
    <dbReference type="NCBI Taxonomy" id="2747483"/>
    <lineage>
        <taxon>Eukaryota</taxon>
        <taxon>Metazoa</taxon>
        <taxon>Ecdysozoa</taxon>
        <taxon>Arthropoda</taxon>
        <taxon>Chelicerata</taxon>
        <taxon>Arachnida</taxon>
        <taxon>Araneae</taxon>
        <taxon>Araneomorphae</taxon>
        <taxon>Entelegynae</taxon>
        <taxon>Araneoidea</taxon>
        <taxon>Nephilidae</taxon>
        <taxon>Trichonephila</taxon>
        <taxon>Trichonephila inaurata</taxon>
    </lineage>
</organism>
<evidence type="ECO:0000313" key="3">
    <source>
        <dbReference type="Proteomes" id="UP000886998"/>
    </source>
</evidence>
<dbReference type="EMBL" id="BMAV01009759">
    <property type="protein sequence ID" value="GFY54198.1"/>
    <property type="molecule type" value="Genomic_DNA"/>
</dbReference>
<feature type="transmembrane region" description="Helical" evidence="1">
    <location>
        <begin position="25"/>
        <end position="45"/>
    </location>
</feature>
<keyword evidence="3" id="KW-1185">Reference proteome</keyword>
<gene>
    <name evidence="2" type="ORF">TNIN_14791</name>
</gene>
<keyword evidence="1" id="KW-0812">Transmembrane</keyword>
<dbReference type="AlphaFoldDB" id="A0A8X7C4Z3"/>